<feature type="compositionally biased region" description="Gly residues" evidence="1">
    <location>
        <begin position="62"/>
        <end position="87"/>
    </location>
</feature>
<organism evidence="2 3">
    <name type="scientific">Phanerochaete sordida</name>
    <dbReference type="NCBI Taxonomy" id="48140"/>
    <lineage>
        <taxon>Eukaryota</taxon>
        <taxon>Fungi</taxon>
        <taxon>Dikarya</taxon>
        <taxon>Basidiomycota</taxon>
        <taxon>Agaricomycotina</taxon>
        <taxon>Agaricomycetes</taxon>
        <taxon>Polyporales</taxon>
        <taxon>Phanerochaetaceae</taxon>
        <taxon>Phanerochaete</taxon>
    </lineage>
</organism>
<dbReference type="OrthoDB" id="2530165at2759"/>
<evidence type="ECO:0000313" key="3">
    <source>
        <dbReference type="Proteomes" id="UP000703269"/>
    </source>
</evidence>
<reference evidence="2 3" key="1">
    <citation type="submission" date="2021-08" db="EMBL/GenBank/DDBJ databases">
        <title>Draft Genome Sequence of Phanerochaete sordida strain YK-624.</title>
        <authorList>
            <person name="Mori T."/>
            <person name="Dohra H."/>
            <person name="Suzuki T."/>
            <person name="Kawagishi H."/>
            <person name="Hirai H."/>
        </authorList>
    </citation>
    <scope>NUCLEOTIDE SEQUENCE [LARGE SCALE GENOMIC DNA]</scope>
    <source>
        <strain evidence="2 3">YK-624</strain>
    </source>
</reference>
<dbReference type="Proteomes" id="UP000703269">
    <property type="component" value="Unassembled WGS sequence"/>
</dbReference>
<evidence type="ECO:0000313" key="2">
    <source>
        <dbReference type="EMBL" id="GJE91152.1"/>
    </source>
</evidence>
<gene>
    <name evidence="2" type="ORF">PsYK624_073010</name>
</gene>
<protein>
    <submittedName>
        <fullName evidence="2">Uncharacterized protein</fullName>
    </submittedName>
</protein>
<feature type="compositionally biased region" description="Low complexity" evidence="1">
    <location>
        <begin position="248"/>
        <end position="257"/>
    </location>
</feature>
<evidence type="ECO:0000256" key="1">
    <source>
        <dbReference type="SAM" id="MobiDB-lite"/>
    </source>
</evidence>
<name>A0A9P3LEM7_9APHY</name>
<keyword evidence="3" id="KW-1185">Reference proteome</keyword>
<feature type="compositionally biased region" description="Acidic residues" evidence="1">
    <location>
        <begin position="97"/>
        <end position="107"/>
    </location>
</feature>
<accession>A0A9P3LEM7</accession>
<dbReference type="AlphaFoldDB" id="A0A9P3LEM7"/>
<feature type="region of interest" description="Disordered" evidence="1">
    <location>
        <begin position="178"/>
        <end position="275"/>
    </location>
</feature>
<sequence>MSDSDADPSFLALPLRVRRRIDRAFGAWTRPRPTGDGPVHKRRKLDASASATPGGFIPDDGLSGGGFVNDFGGGGFLPDEGPSGGGFLPEPSRADSGADEDADEDGASADAMPFSAIPSALQALDLQPDDEDVLAVFRNAATGWENKGGAQDDDDAHLLVGRKDWRAVCAALLDVGVRDGDEDGDVEMDDEDAADLSEPSEEEYVASDDEEDDAAEGDSDDEYQDGGFVRENSTRKAGGASRGRKGRSATTSSLSPDASDDDDLADPSRRVTARQKAEARHAFAMFFPDVPDAELDRQRLMIKDITRMASLINLKLTAEEIVQMLGAFSTQPDQSMSLPDFERMMVTAKLA</sequence>
<comment type="caution">
    <text evidence="2">The sequence shown here is derived from an EMBL/GenBank/DDBJ whole genome shotgun (WGS) entry which is preliminary data.</text>
</comment>
<dbReference type="EMBL" id="BPQB01000020">
    <property type="protein sequence ID" value="GJE91152.1"/>
    <property type="molecule type" value="Genomic_DNA"/>
</dbReference>
<proteinExistence type="predicted"/>
<feature type="compositionally biased region" description="Acidic residues" evidence="1">
    <location>
        <begin position="180"/>
        <end position="224"/>
    </location>
</feature>
<feature type="region of interest" description="Disordered" evidence="1">
    <location>
        <begin position="27"/>
        <end position="110"/>
    </location>
</feature>